<dbReference type="PANTHER" id="PTHR33529">
    <property type="entry name" value="SLR0882 PROTEIN-RELATED"/>
    <property type="match status" value="1"/>
</dbReference>
<evidence type="ECO:0000256" key="4">
    <source>
        <dbReference type="ARBA" id="ARBA00022989"/>
    </source>
</evidence>
<comment type="subcellular location">
    <subcellularLocation>
        <location evidence="1">Cell membrane</location>
        <topology evidence="1">Multi-pass membrane protein</topology>
    </subcellularLocation>
</comment>
<keyword evidence="3" id="KW-0812">Transmembrane</keyword>
<dbReference type="AlphaFoldDB" id="A0A6I3S208"/>
<sequence>MKIVSRMIFAQIIKSSLFVLLTLVALFAFFDLIGQSGNIGTSYSMGQAFLLTALILPTRCYEVLPIAVMLGSIFTLSRLASTSQFTVLRVSGIGPWRFCGMLLMPGLVLVICAYLLGNLVAPPAQRLAKEFKLDISGSAFTGKELDSGIWVRDVQRNEAGEPKKISFVNVQRLRPGEAAYDWVIYVFDRPDHLTSIVTAKSGTYSEQDGWVLHDVVEETVPTLPKESRELTQERVERKVMKSMVWGKSLDGNIFGLLMIKPEDMSLQELHYYIEYLKENGQTYKRFDTAFWSKAFYPLAILVMLLLSMPFAYQNARAGGMAIKIFCGIMIGIFYYALNNLFAFMSALDSVPSIISAILPSVMMTFAAVIAMWYVERRS</sequence>
<dbReference type="GO" id="GO:0015920">
    <property type="term" value="P:lipopolysaccharide transport"/>
    <property type="evidence" value="ECO:0007669"/>
    <property type="project" value="TreeGrafter"/>
</dbReference>
<dbReference type="InterPro" id="IPR005495">
    <property type="entry name" value="LptG/LptF_permease"/>
</dbReference>
<keyword evidence="2" id="KW-1003">Cell membrane</keyword>
<evidence type="ECO:0000313" key="7">
    <source>
        <dbReference type="Proteomes" id="UP000462362"/>
    </source>
</evidence>
<reference evidence="6 7" key="1">
    <citation type="journal article" date="2019" name="Nat. Med.">
        <title>A library of human gut bacterial isolates paired with longitudinal multiomics data enables mechanistic microbiome research.</title>
        <authorList>
            <person name="Poyet M."/>
            <person name="Groussin M."/>
            <person name="Gibbons S.M."/>
            <person name="Avila-Pacheco J."/>
            <person name="Jiang X."/>
            <person name="Kearney S.M."/>
            <person name="Perrotta A.R."/>
            <person name="Berdy B."/>
            <person name="Zhao S."/>
            <person name="Lieberman T.D."/>
            <person name="Swanson P.K."/>
            <person name="Smith M."/>
            <person name="Roesemann S."/>
            <person name="Alexander J.E."/>
            <person name="Rich S.A."/>
            <person name="Livny J."/>
            <person name="Vlamakis H."/>
            <person name="Clish C."/>
            <person name="Bullock K."/>
            <person name="Deik A."/>
            <person name="Scott J."/>
            <person name="Pierce K.A."/>
            <person name="Xavier R.J."/>
            <person name="Alm E.J."/>
        </authorList>
    </citation>
    <scope>NUCLEOTIDE SEQUENCE [LARGE SCALE GENOMIC DNA]</scope>
    <source>
        <strain evidence="6 7">BIOML-A2</strain>
    </source>
</reference>
<accession>A0A6I3S208</accession>
<dbReference type="RefSeq" id="WP_155165832.1">
    <property type="nucleotide sequence ID" value="NZ_CALFDP010000024.1"/>
</dbReference>
<evidence type="ECO:0000256" key="2">
    <source>
        <dbReference type="ARBA" id="ARBA00022475"/>
    </source>
</evidence>
<name>A0A6I3S208_9BURK</name>
<proteinExistence type="predicted"/>
<keyword evidence="5" id="KW-0472">Membrane</keyword>
<evidence type="ECO:0000313" key="6">
    <source>
        <dbReference type="EMBL" id="MTU44011.1"/>
    </source>
</evidence>
<dbReference type="GO" id="GO:0055085">
    <property type="term" value="P:transmembrane transport"/>
    <property type="evidence" value="ECO:0007669"/>
    <property type="project" value="InterPro"/>
</dbReference>
<evidence type="ECO:0000256" key="1">
    <source>
        <dbReference type="ARBA" id="ARBA00004651"/>
    </source>
</evidence>
<protein>
    <submittedName>
        <fullName evidence="6">LPS export ABC transporter permease LptG</fullName>
    </submittedName>
</protein>
<dbReference type="Proteomes" id="UP000462362">
    <property type="component" value="Unassembled WGS sequence"/>
</dbReference>
<dbReference type="Pfam" id="PF03739">
    <property type="entry name" value="LptF_LptG"/>
    <property type="match status" value="1"/>
</dbReference>
<dbReference type="PANTHER" id="PTHR33529:SF2">
    <property type="entry name" value="LIPOPOLYSACCHARIDE EXPORT SYSTEM PERMEASE PROTEIN LPTG"/>
    <property type="match status" value="1"/>
</dbReference>
<comment type="caution">
    <text evidence="6">The sequence shown here is derived from an EMBL/GenBank/DDBJ whole genome shotgun (WGS) entry which is preliminary data.</text>
</comment>
<dbReference type="GO" id="GO:0043190">
    <property type="term" value="C:ATP-binding cassette (ABC) transporter complex"/>
    <property type="evidence" value="ECO:0007669"/>
    <property type="project" value="InterPro"/>
</dbReference>
<evidence type="ECO:0000256" key="5">
    <source>
        <dbReference type="ARBA" id="ARBA00023136"/>
    </source>
</evidence>
<gene>
    <name evidence="6" type="primary">lptG</name>
    <name evidence="6" type="ORF">GMD42_10400</name>
</gene>
<evidence type="ECO:0000256" key="3">
    <source>
        <dbReference type="ARBA" id="ARBA00022692"/>
    </source>
</evidence>
<dbReference type="EMBL" id="WNCL01000040">
    <property type="protein sequence ID" value="MTU44011.1"/>
    <property type="molecule type" value="Genomic_DNA"/>
</dbReference>
<dbReference type="NCBIfam" id="TIGR04408">
    <property type="entry name" value="LptG_lptG"/>
    <property type="match status" value="1"/>
</dbReference>
<keyword evidence="4" id="KW-1133">Transmembrane helix</keyword>
<organism evidence="6 7">
    <name type="scientific">Parasutterella excrementihominis</name>
    <dbReference type="NCBI Taxonomy" id="487175"/>
    <lineage>
        <taxon>Bacteria</taxon>
        <taxon>Pseudomonadati</taxon>
        <taxon>Pseudomonadota</taxon>
        <taxon>Betaproteobacteria</taxon>
        <taxon>Burkholderiales</taxon>
        <taxon>Sutterellaceae</taxon>
        <taxon>Parasutterella</taxon>
    </lineage>
</organism>
<dbReference type="InterPro" id="IPR030923">
    <property type="entry name" value="LptG"/>
</dbReference>